<organism evidence="1 2">
    <name type="scientific">Bosea minatitlanensis</name>
    <dbReference type="NCBI Taxonomy" id="128782"/>
    <lineage>
        <taxon>Bacteria</taxon>
        <taxon>Pseudomonadati</taxon>
        <taxon>Pseudomonadota</taxon>
        <taxon>Alphaproteobacteria</taxon>
        <taxon>Hyphomicrobiales</taxon>
        <taxon>Boseaceae</taxon>
        <taxon>Bosea</taxon>
    </lineage>
</organism>
<sequence length="133" mass="14366">MKSPIPDLRARLVADGALVALLGGQKVYQHEAAQGETRPLVMFGEISGQPVGETLQSSTAAWERRLSADCQAATPIAADAIGDRVVALLDNLIGTVGTIFVQRCRVVSDVTGYDDTVRICRRIVDFRITYHLA</sequence>
<keyword evidence="2" id="KW-1185">Reference proteome</keyword>
<dbReference type="EMBL" id="JBHSLI010000002">
    <property type="protein sequence ID" value="MFC5292676.1"/>
    <property type="molecule type" value="Genomic_DNA"/>
</dbReference>
<evidence type="ECO:0000313" key="2">
    <source>
        <dbReference type="Proteomes" id="UP001595976"/>
    </source>
</evidence>
<name>A0ABW0F153_9HYPH</name>
<proteinExistence type="predicted"/>
<dbReference type="RefSeq" id="WP_260347947.1">
    <property type="nucleotide sequence ID" value="NZ_JAOAOS010000002.1"/>
</dbReference>
<reference evidence="2" key="1">
    <citation type="journal article" date="2019" name="Int. J. Syst. Evol. Microbiol.">
        <title>The Global Catalogue of Microorganisms (GCM) 10K type strain sequencing project: providing services to taxonomists for standard genome sequencing and annotation.</title>
        <authorList>
            <consortium name="The Broad Institute Genomics Platform"/>
            <consortium name="The Broad Institute Genome Sequencing Center for Infectious Disease"/>
            <person name="Wu L."/>
            <person name="Ma J."/>
        </authorList>
    </citation>
    <scope>NUCLEOTIDE SEQUENCE [LARGE SCALE GENOMIC DNA]</scope>
    <source>
        <strain evidence="2">CGMCC 1.15643</strain>
    </source>
</reference>
<gene>
    <name evidence="1" type="ORF">ACFPK2_06710</name>
</gene>
<accession>A0ABW0F153</accession>
<dbReference type="Gene3D" id="3.30.2000.30">
    <property type="match status" value="1"/>
</dbReference>
<protein>
    <submittedName>
        <fullName evidence="1">DUF3168 domain-containing protein</fullName>
    </submittedName>
</protein>
<comment type="caution">
    <text evidence="1">The sequence shown here is derived from an EMBL/GenBank/DDBJ whole genome shotgun (WGS) entry which is preliminary data.</text>
</comment>
<dbReference type="InterPro" id="IPR021508">
    <property type="entry name" value="Gp17-like"/>
</dbReference>
<dbReference type="Pfam" id="PF11367">
    <property type="entry name" value="Tail_completion_gp17"/>
    <property type="match status" value="1"/>
</dbReference>
<dbReference type="InterPro" id="IPR053745">
    <property type="entry name" value="Viral_Tail_Comp_sf"/>
</dbReference>
<dbReference type="Proteomes" id="UP001595976">
    <property type="component" value="Unassembled WGS sequence"/>
</dbReference>
<evidence type="ECO:0000313" key="1">
    <source>
        <dbReference type="EMBL" id="MFC5292676.1"/>
    </source>
</evidence>